<evidence type="ECO:0000313" key="2">
    <source>
        <dbReference type="Proteomes" id="UP000575469"/>
    </source>
</evidence>
<dbReference type="Proteomes" id="UP000575469">
    <property type="component" value="Unassembled WGS sequence"/>
</dbReference>
<proteinExistence type="predicted"/>
<dbReference type="AlphaFoldDB" id="A0A848NZK0"/>
<gene>
    <name evidence="1" type="ORF">HGR00_08185</name>
</gene>
<comment type="caution">
    <text evidence="1">The sequence shown here is derived from an EMBL/GenBank/DDBJ whole genome shotgun (WGS) entry which is preliminary data.</text>
</comment>
<accession>A0A848NZK0</accession>
<name>A0A848NZK0_9RALS</name>
<evidence type="ECO:0000313" key="1">
    <source>
        <dbReference type="EMBL" id="NMV37886.1"/>
    </source>
</evidence>
<reference evidence="1 2" key="1">
    <citation type="submission" date="2020-04" db="EMBL/GenBank/DDBJ databases">
        <title>Ralstonia insidiosa genome sequencing and assembly.</title>
        <authorList>
            <person name="Martins R.C.R."/>
            <person name="Perdigao-Neto L.V."/>
            <person name="Levin A.S.S."/>
            <person name="Costa S.F."/>
        </authorList>
    </citation>
    <scope>NUCLEOTIDE SEQUENCE [LARGE SCALE GENOMIC DNA]</scope>
    <source>
        <strain evidence="1 2">5047</strain>
    </source>
</reference>
<dbReference type="EMBL" id="JABBZM010000006">
    <property type="protein sequence ID" value="NMV37886.1"/>
    <property type="molecule type" value="Genomic_DNA"/>
</dbReference>
<dbReference type="RefSeq" id="WP_169339832.1">
    <property type="nucleotide sequence ID" value="NZ_JABBZM010000006.1"/>
</dbReference>
<sequence>MLVATHHAAALLSLADAYAIWRELNTVARVLKQINYAKPSRRRTTNVATTTGPTQGELLELLG</sequence>
<organism evidence="1 2">
    <name type="scientific">Ralstonia insidiosa</name>
    <dbReference type="NCBI Taxonomy" id="190721"/>
    <lineage>
        <taxon>Bacteria</taxon>
        <taxon>Pseudomonadati</taxon>
        <taxon>Pseudomonadota</taxon>
        <taxon>Betaproteobacteria</taxon>
        <taxon>Burkholderiales</taxon>
        <taxon>Burkholderiaceae</taxon>
        <taxon>Ralstonia</taxon>
    </lineage>
</organism>
<protein>
    <submittedName>
        <fullName evidence="1">Uncharacterized protein</fullName>
    </submittedName>
</protein>